<sequence>MSNLSNILYGILVFVRWAGLILITIVSMAVLISEAAKSKLSPAKILGVAGSAILAAVLFWMLPTLVNFARADANMIVPDHPVGGGYR</sequence>
<dbReference type="Proteomes" id="UP000565715">
    <property type="component" value="Unassembled WGS sequence"/>
</dbReference>
<keyword evidence="1" id="KW-0812">Transmembrane</keyword>
<evidence type="ECO:0000256" key="1">
    <source>
        <dbReference type="SAM" id="Phobius"/>
    </source>
</evidence>
<organism evidence="2 3">
    <name type="scientific">Nocardia speluncae</name>
    <dbReference type="NCBI Taxonomy" id="419477"/>
    <lineage>
        <taxon>Bacteria</taxon>
        <taxon>Bacillati</taxon>
        <taxon>Actinomycetota</taxon>
        <taxon>Actinomycetes</taxon>
        <taxon>Mycobacteriales</taxon>
        <taxon>Nocardiaceae</taxon>
        <taxon>Nocardia</taxon>
    </lineage>
</organism>
<reference evidence="2 3" key="1">
    <citation type="submission" date="2020-04" db="EMBL/GenBank/DDBJ databases">
        <title>MicrobeNet Type strains.</title>
        <authorList>
            <person name="Nicholson A.C."/>
        </authorList>
    </citation>
    <scope>NUCLEOTIDE SEQUENCE [LARGE SCALE GENOMIC DNA]</scope>
    <source>
        <strain evidence="2 3">DSM 45078</strain>
    </source>
</reference>
<feature type="transmembrane region" description="Helical" evidence="1">
    <location>
        <begin position="43"/>
        <end position="62"/>
    </location>
</feature>
<name>A0A846XEH3_9NOCA</name>
<proteinExistence type="predicted"/>
<evidence type="ECO:0000313" key="3">
    <source>
        <dbReference type="Proteomes" id="UP000565715"/>
    </source>
</evidence>
<dbReference type="EMBL" id="JAAXOO010000004">
    <property type="protein sequence ID" value="NKY34791.1"/>
    <property type="molecule type" value="Genomic_DNA"/>
</dbReference>
<keyword evidence="1" id="KW-0472">Membrane</keyword>
<dbReference type="RefSeq" id="WP_068050145.1">
    <property type="nucleotide sequence ID" value="NZ_JAAXOO010000004.1"/>
</dbReference>
<gene>
    <name evidence="2" type="ORF">HGA13_17165</name>
</gene>
<keyword evidence="3" id="KW-1185">Reference proteome</keyword>
<dbReference type="AlphaFoldDB" id="A0A846XEH3"/>
<evidence type="ECO:0000313" key="2">
    <source>
        <dbReference type="EMBL" id="NKY34791.1"/>
    </source>
</evidence>
<accession>A0A846XEH3</accession>
<comment type="caution">
    <text evidence="2">The sequence shown here is derived from an EMBL/GenBank/DDBJ whole genome shotgun (WGS) entry which is preliminary data.</text>
</comment>
<protein>
    <submittedName>
        <fullName evidence="2">Uncharacterized protein</fullName>
    </submittedName>
</protein>
<keyword evidence="1" id="KW-1133">Transmembrane helix</keyword>
<feature type="transmembrane region" description="Helical" evidence="1">
    <location>
        <begin position="6"/>
        <end position="31"/>
    </location>
</feature>